<dbReference type="GO" id="GO:0009306">
    <property type="term" value="P:protein secretion"/>
    <property type="evidence" value="ECO:0007669"/>
    <property type="project" value="TreeGrafter"/>
</dbReference>
<protein>
    <recommendedName>
        <fullName evidence="3">Transport and Golgi organization protein 2</fullName>
    </recommendedName>
</protein>
<dbReference type="AlphaFoldDB" id="A0AAV5R821"/>
<name>A0AAV5R821_PICKL</name>
<reference evidence="1 2" key="1">
    <citation type="journal article" date="2023" name="Elife">
        <title>Identification of key yeast species and microbe-microbe interactions impacting larval growth of Drosophila in the wild.</title>
        <authorList>
            <person name="Mure A."/>
            <person name="Sugiura Y."/>
            <person name="Maeda R."/>
            <person name="Honda K."/>
            <person name="Sakurai N."/>
            <person name="Takahashi Y."/>
            <person name="Watada M."/>
            <person name="Katoh T."/>
            <person name="Gotoh A."/>
            <person name="Gotoh Y."/>
            <person name="Taniguchi I."/>
            <person name="Nakamura K."/>
            <person name="Hayashi T."/>
            <person name="Katayama T."/>
            <person name="Uemura T."/>
            <person name="Hattori Y."/>
        </authorList>
    </citation>
    <scope>NUCLEOTIDE SEQUENCE [LARGE SCALE GENOMIC DNA]</scope>
    <source>
        <strain evidence="1 2">PK-24</strain>
    </source>
</reference>
<dbReference type="GO" id="GO:0007030">
    <property type="term" value="P:Golgi organization"/>
    <property type="evidence" value="ECO:0007669"/>
    <property type="project" value="TreeGrafter"/>
</dbReference>
<dbReference type="EMBL" id="BTGB01000004">
    <property type="protein sequence ID" value="GMM46751.1"/>
    <property type="molecule type" value="Genomic_DNA"/>
</dbReference>
<accession>A0AAV5R821</accession>
<dbReference type="GO" id="GO:0005794">
    <property type="term" value="C:Golgi apparatus"/>
    <property type="evidence" value="ECO:0007669"/>
    <property type="project" value="TreeGrafter"/>
</dbReference>
<dbReference type="PANTHER" id="PTHR17985:SF8">
    <property type="entry name" value="TRANSPORT AND GOLGI ORGANIZATION PROTEIN 2 HOMOLOG"/>
    <property type="match status" value="1"/>
</dbReference>
<sequence length="270" mass="30338">MCILLCTKSIPGYKLVLASNRDEFLSRPTARAQFVDDKVLMPRDLVRNGTWIGITRKGRFCVLVNYRESGPFSGLVSRGAIPVDFLFNENNDDIVTWIEGEKKKTNNFKDVGGFSLIVGDLSKDTNMFIFSNRHEGLYDPFKDGRKSVGLSNSAVMNPWPKVKLGEKLLTDYADKCNGVVPDENELINALIDILSHQTIEGGELYSVLDGNGSNTVQETIFVPALVNENGPGYGTRTQTLVMVTDEDEIIYVERDIDLNERQIQRFFIEK</sequence>
<dbReference type="PANTHER" id="PTHR17985">
    <property type="entry name" value="SER/THR-RICH PROTEIN T10 IN DGCR REGION"/>
    <property type="match status" value="1"/>
</dbReference>
<dbReference type="InterPro" id="IPR008551">
    <property type="entry name" value="TANGO2"/>
</dbReference>
<dbReference type="Proteomes" id="UP001378960">
    <property type="component" value="Unassembled WGS sequence"/>
</dbReference>
<evidence type="ECO:0000313" key="1">
    <source>
        <dbReference type="EMBL" id="GMM46751.1"/>
    </source>
</evidence>
<proteinExistence type="predicted"/>
<keyword evidence="2" id="KW-1185">Reference proteome</keyword>
<evidence type="ECO:0008006" key="3">
    <source>
        <dbReference type="Google" id="ProtNLM"/>
    </source>
</evidence>
<comment type="caution">
    <text evidence="1">The sequence shown here is derived from an EMBL/GenBank/DDBJ whole genome shotgun (WGS) entry which is preliminary data.</text>
</comment>
<evidence type="ECO:0000313" key="2">
    <source>
        <dbReference type="Proteomes" id="UP001378960"/>
    </source>
</evidence>
<dbReference type="Pfam" id="PF05742">
    <property type="entry name" value="TANGO2"/>
    <property type="match status" value="1"/>
</dbReference>
<gene>
    <name evidence="1" type="ORF">DAPK24_033260</name>
</gene>
<organism evidence="1 2">
    <name type="scientific">Pichia kluyveri</name>
    <name type="common">Yeast</name>
    <dbReference type="NCBI Taxonomy" id="36015"/>
    <lineage>
        <taxon>Eukaryota</taxon>
        <taxon>Fungi</taxon>
        <taxon>Dikarya</taxon>
        <taxon>Ascomycota</taxon>
        <taxon>Saccharomycotina</taxon>
        <taxon>Pichiomycetes</taxon>
        <taxon>Pichiales</taxon>
        <taxon>Pichiaceae</taxon>
        <taxon>Pichia</taxon>
    </lineage>
</organism>